<protein>
    <submittedName>
        <fullName evidence="3">V-type proton ATPase subunit a</fullName>
    </submittedName>
</protein>
<sequence length="73" mass="8354">MSLKCFFLQAAFEAMAMNLLAKEQNAVARNQLEEAFTGLLPQGAMNPTRKETREFRDRFEEFLNRTQGLLVLG</sequence>
<keyword evidence="2" id="KW-1185">Reference proteome</keyword>
<evidence type="ECO:0000313" key="2">
    <source>
        <dbReference type="Proteomes" id="UP000267096"/>
    </source>
</evidence>
<evidence type="ECO:0000313" key="1">
    <source>
        <dbReference type="EMBL" id="VDK47344.1"/>
    </source>
</evidence>
<gene>
    <name evidence="1" type="ORF">ASIM_LOCUS12426</name>
</gene>
<accession>A0A0M3JX97</accession>
<dbReference type="AlphaFoldDB" id="A0A0M3JX97"/>
<proteinExistence type="predicted"/>
<dbReference type="Proteomes" id="UP000267096">
    <property type="component" value="Unassembled WGS sequence"/>
</dbReference>
<dbReference type="WBParaSite" id="ASIM_0001296001-mRNA-1">
    <property type="protein sequence ID" value="ASIM_0001296001-mRNA-1"/>
    <property type="gene ID" value="ASIM_0001296001"/>
</dbReference>
<evidence type="ECO:0000313" key="3">
    <source>
        <dbReference type="WBParaSite" id="ASIM_0001296001-mRNA-1"/>
    </source>
</evidence>
<name>A0A0M3JX97_ANISI</name>
<reference evidence="3" key="1">
    <citation type="submission" date="2017-02" db="UniProtKB">
        <authorList>
            <consortium name="WormBaseParasite"/>
        </authorList>
    </citation>
    <scope>IDENTIFICATION</scope>
</reference>
<organism evidence="3">
    <name type="scientific">Anisakis simplex</name>
    <name type="common">Herring worm</name>
    <dbReference type="NCBI Taxonomy" id="6269"/>
    <lineage>
        <taxon>Eukaryota</taxon>
        <taxon>Metazoa</taxon>
        <taxon>Ecdysozoa</taxon>
        <taxon>Nematoda</taxon>
        <taxon>Chromadorea</taxon>
        <taxon>Rhabditida</taxon>
        <taxon>Spirurina</taxon>
        <taxon>Ascaridomorpha</taxon>
        <taxon>Ascaridoidea</taxon>
        <taxon>Anisakidae</taxon>
        <taxon>Anisakis</taxon>
        <taxon>Anisakis simplex complex</taxon>
    </lineage>
</organism>
<dbReference type="EMBL" id="UYRR01031186">
    <property type="protein sequence ID" value="VDK47344.1"/>
    <property type="molecule type" value="Genomic_DNA"/>
</dbReference>
<reference evidence="1 2" key="2">
    <citation type="submission" date="2018-11" db="EMBL/GenBank/DDBJ databases">
        <authorList>
            <consortium name="Pathogen Informatics"/>
        </authorList>
    </citation>
    <scope>NUCLEOTIDE SEQUENCE [LARGE SCALE GENOMIC DNA]</scope>
</reference>